<gene>
    <name evidence="2" type="ORF">ACED39_19290</name>
</gene>
<dbReference type="InterPro" id="IPR010499">
    <property type="entry name" value="AraC_E-bd"/>
</dbReference>
<reference evidence="2 3" key="1">
    <citation type="submission" date="2024-06" db="EMBL/GenBank/DDBJ databases">
        <authorList>
            <person name="Steensen K."/>
            <person name="Seneca J."/>
            <person name="Bartlau N."/>
            <person name="Yu A.X."/>
            <person name="Polz M.F."/>
        </authorList>
    </citation>
    <scope>NUCLEOTIDE SEQUENCE [LARGE SCALE GENOMIC DNA]</scope>
    <source>
        <strain evidence="2 3">1F146</strain>
    </source>
</reference>
<dbReference type="InterPro" id="IPR029441">
    <property type="entry name" value="Cass2"/>
</dbReference>
<dbReference type="SMART" id="SM00871">
    <property type="entry name" value="AraC_E_bind"/>
    <property type="match status" value="1"/>
</dbReference>
<comment type="caution">
    <text evidence="2">The sequence shown here is derived from an EMBL/GenBank/DDBJ whole genome shotgun (WGS) entry which is preliminary data.</text>
</comment>
<organism evidence="2 3">
    <name type="scientific">Vibrio bivalvicida</name>
    <dbReference type="NCBI Taxonomy" id="1276888"/>
    <lineage>
        <taxon>Bacteria</taxon>
        <taxon>Pseudomonadati</taxon>
        <taxon>Pseudomonadota</taxon>
        <taxon>Gammaproteobacteria</taxon>
        <taxon>Vibrionales</taxon>
        <taxon>Vibrionaceae</taxon>
        <taxon>Vibrio</taxon>
        <taxon>Vibrio oreintalis group</taxon>
    </lineage>
</organism>
<dbReference type="Pfam" id="PF14526">
    <property type="entry name" value="Cass2"/>
    <property type="match status" value="1"/>
</dbReference>
<dbReference type="EMBL" id="JBGOOS010000038">
    <property type="protein sequence ID" value="MEZ8210915.1"/>
    <property type="molecule type" value="Genomic_DNA"/>
</dbReference>
<dbReference type="RefSeq" id="WP_371719781.1">
    <property type="nucleotide sequence ID" value="NZ_JBGOOF010000030.1"/>
</dbReference>
<dbReference type="InterPro" id="IPR053182">
    <property type="entry name" value="YobU-like_regulator"/>
</dbReference>
<feature type="domain" description="AraC effector-binding" evidence="1">
    <location>
        <begin position="1"/>
        <end position="149"/>
    </location>
</feature>
<keyword evidence="3" id="KW-1185">Reference proteome</keyword>
<proteinExistence type="predicted"/>
<evidence type="ECO:0000313" key="2">
    <source>
        <dbReference type="EMBL" id="MEZ8210915.1"/>
    </source>
</evidence>
<evidence type="ECO:0000259" key="1">
    <source>
        <dbReference type="SMART" id="SM00871"/>
    </source>
</evidence>
<dbReference type="SUPFAM" id="SSF55136">
    <property type="entry name" value="Probable bacterial effector-binding domain"/>
    <property type="match status" value="1"/>
</dbReference>
<dbReference type="PANTHER" id="PTHR36444:SF2">
    <property type="entry name" value="TRANSCRIPTIONAL REGULATOR PROTEIN YOBU-RELATED"/>
    <property type="match status" value="1"/>
</dbReference>
<name>A0ABV4MMX9_9VIBR</name>
<dbReference type="InterPro" id="IPR011256">
    <property type="entry name" value="Reg_factor_effector_dom_sf"/>
</dbReference>
<dbReference type="PANTHER" id="PTHR36444">
    <property type="entry name" value="TRANSCRIPTIONAL REGULATOR PROTEIN YOBU-RELATED"/>
    <property type="match status" value="1"/>
</dbReference>
<sequence>MEIQKIAGTELAGFSVTTTNVDEQKPATAKIGKLWEHFYSQALPNLCPESRVYGVYTNYESDYNGAYDVIACSDTLHNGTDGSFVKAHIEAGSYLVFSAEGDFPQAVINLWQVIWNYFANDDCQHKRAYTTDFEFYKSAQEIEIYIAVHS</sequence>
<dbReference type="Proteomes" id="UP001569151">
    <property type="component" value="Unassembled WGS sequence"/>
</dbReference>
<protein>
    <submittedName>
        <fullName evidence="2">GyrI-like domain-containing protein</fullName>
    </submittedName>
</protein>
<dbReference type="Gene3D" id="3.20.80.10">
    <property type="entry name" value="Regulatory factor, effector binding domain"/>
    <property type="match status" value="1"/>
</dbReference>
<accession>A0ABV4MMX9</accession>
<evidence type="ECO:0000313" key="3">
    <source>
        <dbReference type="Proteomes" id="UP001569151"/>
    </source>
</evidence>